<dbReference type="STRING" id="3076.A0A2P6TIH7"/>
<dbReference type="NCBIfam" id="NF001377">
    <property type="entry name" value="PRK00278.2-4"/>
    <property type="match status" value="1"/>
</dbReference>
<dbReference type="OrthoDB" id="524799at2759"/>
<dbReference type="PANTHER" id="PTHR22854">
    <property type="entry name" value="TRYPTOPHAN BIOSYNTHESIS PROTEIN"/>
    <property type="match status" value="1"/>
</dbReference>
<dbReference type="EMBL" id="LHPG02000014">
    <property type="protein sequence ID" value="PRW39057.1"/>
    <property type="molecule type" value="Genomic_DNA"/>
</dbReference>
<keyword evidence="11" id="KW-1185">Reference proteome</keyword>
<dbReference type="EC" id="4.1.1.48" evidence="3"/>
<dbReference type="CDD" id="cd00331">
    <property type="entry name" value="IGPS"/>
    <property type="match status" value="1"/>
</dbReference>
<dbReference type="Proteomes" id="UP000239899">
    <property type="component" value="Unassembled WGS sequence"/>
</dbReference>
<dbReference type="GO" id="GO:0004425">
    <property type="term" value="F:indole-3-glycerol-phosphate synthase activity"/>
    <property type="evidence" value="ECO:0007669"/>
    <property type="project" value="UniProtKB-EC"/>
</dbReference>
<keyword evidence="7" id="KW-0057">Aromatic amino acid biosynthesis</keyword>
<keyword evidence="4" id="KW-0028">Amino-acid biosynthesis</keyword>
<organism evidence="10 11">
    <name type="scientific">Chlorella sorokiniana</name>
    <name type="common">Freshwater green alga</name>
    <dbReference type="NCBI Taxonomy" id="3076"/>
    <lineage>
        <taxon>Eukaryota</taxon>
        <taxon>Viridiplantae</taxon>
        <taxon>Chlorophyta</taxon>
        <taxon>core chlorophytes</taxon>
        <taxon>Trebouxiophyceae</taxon>
        <taxon>Chlorellales</taxon>
        <taxon>Chlorellaceae</taxon>
        <taxon>Chlorella clade</taxon>
        <taxon>Chlorella</taxon>
    </lineage>
</organism>
<sequence>MAAALSSAGCRPFCAARQAPSSQQQRRLGAAAVVSRGSRRLAVMAAAADTSKEVTIRRRPPHGVEAQNCGPVDFKVPLGDIAEENKPRNILEEIVWYKAVEIGRWREKVPLATLMGAAKASPAPRDFIGAIKAATQRTGKPGLIAEVKKASPSKGVIQPNFDPVKIAQAYERGGAACLSVLTDSKFFQGGFENLTAIRQAGVQCPLLCKEFIVEAYQVFKARASGADAILLIAAVLPNSDLNYLIKAARSVGLQCLIEVHTVAELERMLRLDSLEGCMLGINNRDLQTFKVDLDNTKQIMESPAGQQVLQRGLIMAGESGIFTPADVAFVQSAGCGAILVGESIVKQGDPEAAVKTLLELH</sequence>
<gene>
    <name evidence="10" type="ORF">C2E21_6975</name>
</gene>
<comment type="pathway">
    <text evidence="2">Amino-acid biosynthesis; L-tryptophan biosynthesis; L-tryptophan from chorismate: step 4/5.</text>
</comment>
<keyword evidence="8" id="KW-0456">Lyase</keyword>
<keyword evidence="5" id="KW-0210">Decarboxylase</keyword>
<name>A0A2P6TIH7_CHLSO</name>
<dbReference type="InterPro" id="IPR045186">
    <property type="entry name" value="Indole-3-glycerol_P_synth"/>
</dbReference>
<keyword evidence="6" id="KW-0822">Tryptophan biosynthesis</keyword>
<dbReference type="InterPro" id="IPR013785">
    <property type="entry name" value="Aldolase_TIM"/>
</dbReference>
<dbReference type="HAMAP" id="MF_00134_B">
    <property type="entry name" value="IGPS_B"/>
    <property type="match status" value="1"/>
</dbReference>
<evidence type="ECO:0000256" key="8">
    <source>
        <dbReference type="ARBA" id="ARBA00023239"/>
    </source>
</evidence>
<evidence type="ECO:0000256" key="5">
    <source>
        <dbReference type="ARBA" id="ARBA00022793"/>
    </source>
</evidence>
<comment type="caution">
    <text evidence="10">The sequence shown here is derived from an EMBL/GenBank/DDBJ whole genome shotgun (WGS) entry which is preliminary data.</text>
</comment>
<comment type="catalytic activity">
    <reaction evidence="1">
        <text>1-(2-carboxyphenylamino)-1-deoxy-D-ribulose 5-phosphate + H(+) = (1S,2R)-1-C-(indol-3-yl)glycerol 3-phosphate + CO2 + H2O</text>
        <dbReference type="Rhea" id="RHEA:23476"/>
        <dbReference type="ChEBI" id="CHEBI:15377"/>
        <dbReference type="ChEBI" id="CHEBI:15378"/>
        <dbReference type="ChEBI" id="CHEBI:16526"/>
        <dbReference type="ChEBI" id="CHEBI:58613"/>
        <dbReference type="ChEBI" id="CHEBI:58866"/>
        <dbReference type="EC" id="4.1.1.48"/>
    </reaction>
</comment>
<dbReference type="InterPro" id="IPR001468">
    <property type="entry name" value="Indole-3-GlycerolPSynthase_CS"/>
</dbReference>
<evidence type="ECO:0000256" key="2">
    <source>
        <dbReference type="ARBA" id="ARBA00004696"/>
    </source>
</evidence>
<dbReference type="GO" id="GO:0004640">
    <property type="term" value="F:phosphoribosylanthranilate isomerase activity"/>
    <property type="evidence" value="ECO:0007669"/>
    <property type="project" value="TreeGrafter"/>
</dbReference>
<feature type="domain" description="Indole-3-glycerol phosphate synthase" evidence="9">
    <location>
        <begin position="91"/>
        <end position="357"/>
    </location>
</feature>
<dbReference type="Pfam" id="PF00218">
    <property type="entry name" value="IGPS"/>
    <property type="match status" value="1"/>
</dbReference>
<dbReference type="Gene3D" id="3.20.20.70">
    <property type="entry name" value="Aldolase class I"/>
    <property type="match status" value="1"/>
</dbReference>
<dbReference type="FunFam" id="3.20.20.70:FF:000024">
    <property type="entry name" value="Indole-3-glycerol phosphate synthase"/>
    <property type="match status" value="1"/>
</dbReference>
<evidence type="ECO:0000256" key="6">
    <source>
        <dbReference type="ARBA" id="ARBA00022822"/>
    </source>
</evidence>
<dbReference type="PANTHER" id="PTHR22854:SF2">
    <property type="entry name" value="INDOLE-3-GLYCEROL-PHOSPHATE SYNTHASE"/>
    <property type="match status" value="1"/>
</dbReference>
<proteinExistence type="inferred from homology"/>
<evidence type="ECO:0000256" key="1">
    <source>
        <dbReference type="ARBA" id="ARBA00001633"/>
    </source>
</evidence>
<evidence type="ECO:0000256" key="4">
    <source>
        <dbReference type="ARBA" id="ARBA00022605"/>
    </source>
</evidence>
<dbReference type="GO" id="GO:0000162">
    <property type="term" value="P:L-tryptophan biosynthetic process"/>
    <property type="evidence" value="ECO:0007669"/>
    <property type="project" value="UniProtKB-UniPathway"/>
</dbReference>
<dbReference type="PROSITE" id="PS00614">
    <property type="entry name" value="IGPS"/>
    <property type="match status" value="1"/>
</dbReference>
<evidence type="ECO:0000313" key="10">
    <source>
        <dbReference type="EMBL" id="PRW39057.1"/>
    </source>
</evidence>
<accession>A0A2P6TIH7</accession>
<dbReference type="InterPro" id="IPR011060">
    <property type="entry name" value="RibuloseP-bd_barrel"/>
</dbReference>
<protein>
    <recommendedName>
        <fullName evidence="3">indole-3-glycerol-phosphate synthase</fullName>
        <ecNumber evidence="3">4.1.1.48</ecNumber>
    </recommendedName>
</protein>
<reference evidence="10 11" key="1">
    <citation type="journal article" date="2018" name="Plant J.">
        <title>Genome sequences of Chlorella sorokiniana UTEX 1602 and Micractinium conductrix SAG 241.80: implications to maltose excretion by a green alga.</title>
        <authorList>
            <person name="Arriola M.B."/>
            <person name="Velmurugan N."/>
            <person name="Zhang Y."/>
            <person name="Plunkett M.H."/>
            <person name="Hondzo H."/>
            <person name="Barney B.M."/>
        </authorList>
    </citation>
    <scope>NUCLEOTIDE SEQUENCE [LARGE SCALE GENOMIC DNA]</scope>
    <source>
        <strain evidence="11">UTEX 1602</strain>
    </source>
</reference>
<dbReference type="UniPathway" id="UPA00035">
    <property type="reaction ID" value="UER00043"/>
</dbReference>
<dbReference type="AlphaFoldDB" id="A0A2P6TIH7"/>
<evidence type="ECO:0000313" key="11">
    <source>
        <dbReference type="Proteomes" id="UP000239899"/>
    </source>
</evidence>
<evidence type="ECO:0000256" key="7">
    <source>
        <dbReference type="ARBA" id="ARBA00023141"/>
    </source>
</evidence>
<dbReference type="SUPFAM" id="SSF51366">
    <property type="entry name" value="Ribulose-phoshate binding barrel"/>
    <property type="match status" value="1"/>
</dbReference>
<evidence type="ECO:0000256" key="3">
    <source>
        <dbReference type="ARBA" id="ARBA00012362"/>
    </source>
</evidence>
<evidence type="ECO:0000259" key="9">
    <source>
        <dbReference type="Pfam" id="PF00218"/>
    </source>
</evidence>
<dbReference type="InterPro" id="IPR013798">
    <property type="entry name" value="Indole-3-glycerol_P_synth_dom"/>
</dbReference>